<feature type="chain" id="PRO_5046221319" description="Carboxylic ester hydrolase" evidence="1">
    <location>
        <begin position="20"/>
        <end position="116"/>
    </location>
</feature>
<gene>
    <name evidence="2" type="ORF">EAE98_011177</name>
</gene>
<reference evidence="2 3" key="1">
    <citation type="journal article" date="2020" name="Genome Biol. Evol.">
        <title>Comparative genomics of Sclerotiniaceae.</title>
        <authorList>
            <person name="Valero Jimenez C.A."/>
            <person name="Steentjes M."/>
            <person name="Scholten O.E."/>
            <person name="Van Kan J.A.L."/>
        </authorList>
    </citation>
    <scope>NUCLEOTIDE SEQUENCE [LARGE SCALE GENOMIC DNA]</scope>
    <source>
        <strain evidence="2 3">B1</strain>
    </source>
</reference>
<evidence type="ECO:0000313" key="3">
    <source>
        <dbReference type="Proteomes" id="UP000783213"/>
    </source>
</evidence>
<protein>
    <recommendedName>
        <fullName evidence="4">Carboxylic ester hydrolase</fullName>
    </recommendedName>
</protein>
<sequence length="116" mass="11666">MKSTLSIFGLLANFAVVYDCSVSAIATLLPAKSIVFYATHNDAGVTFTSPADYNAGGGPPGGGGSIIPQVVSDWPCPTTGTADFFGNGGFSGSIDGMWYGFASISTDTGHESGGAD</sequence>
<keyword evidence="1" id="KW-0732">Signal</keyword>
<name>A0ABQ7I6T2_9HELO</name>
<feature type="signal peptide" evidence="1">
    <location>
        <begin position="1"/>
        <end position="19"/>
    </location>
</feature>
<proteinExistence type="predicted"/>
<evidence type="ECO:0008006" key="4">
    <source>
        <dbReference type="Google" id="ProtNLM"/>
    </source>
</evidence>
<dbReference type="RefSeq" id="XP_038804803.1">
    <property type="nucleotide sequence ID" value="XM_038958799.1"/>
</dbReference>
<organism evidence="2 3">
    <name type="scientific">Botrytis deweyae</name>
    <dbReference type="NCBI Taxonomy" id="2478750"/>
    <lineage>
        <taxon>Eukaryota</taxon>
        <taxon>Fungi</taxon>
        <taxon>Dikarya</taxon>
        <taxon>Ascomycota</taxon>
        <taxon>Pezizomycotina</taxon>
        <taxon>Leotiomycetes</taxon>
        <taxon>Helotiales</taxon>
        <taxon>Sclerotiniaceae</taxon>
        <taxon>Botrytis</taxon>
    </lineage>
</organism>
<evidence type="ECO:0000256" key="1">
    <source>
        <dbReference type="SAM" id="SignalP"/>
    </source>
</evidence>
<dbReference type="EMBL" id="RCSX01000045">
    <property type="protein sequence ID" value="KAF7915311.1"/>
    <property type="molecule type" value="Genomic_DNA"/>
</dbReference>
<keyword evidence="3" id="KW-1185">Reference proteome</keyword>
<dbReference type="GeneID" id="62237948"/>
<accession>A0ABQ7I6T2</accession>
<dbReference type="Proteomes" id="UP000783213">
    <property type="component" value="Unassembled WGS sequence"/>
</dbReference>
<evidence type="ECO:0000313" key="2">
    <source>
        <dbReference type="EMBL" id="KAF7915311.1"/>
    </source>
</evidence>
<comment type="caution">
    <text evidence="2">The sequence shown here is derived from an EMBL/GenBank/DDBJ whole genome shotgun (WGS) entry which is preliminary data.</text>
</comment>